<accession>A0ABP7LCW5</accession>
<feature type="domain" description="Cyclic nucleotide-binding" evidence="4">
    <location>
        <begin position="6"/>
        <end position="129"/>
    </location>
</feature>
<dbReference type="CDD" id="cd00038">
    <property type="entry name" value="CAP_ED"/>
    <property type="match status" value="1"/>
</dbReference>
<dbReference type="InterPro" id="IPR036390">
    <property type="entry name" value="WH_DNA-bd_sf"/>
</dbReference>
<evidence type="ECO:0000256" key="3">
    <source>
        <dbReference type="ARBA" id="ARBA00023163"/>
    </source>
</evidence>
<keyword evidence="3" id="KW-0804">Transcription</keyword>
<dbReference type="PANTHER" id="PTHR24567:SF68">
    <property type="entry name" value="DNA-BINDING TRANSCRIPTIONAL DUAL REGULATOR CRP"/>
    <property type="match status" value="1"/>
</dbReference>
<name>A0ABP7LCW5_9ACTN</name>
<dbReference type="PANTHER" id="PTHR24567">
    <property type="entry name" value="CRP FAMILY TRANSCRIPTIONAL REGULATORY PROTEIN"/>
    <property type="match status" value="1"/>
</dbReference>
<comment type="caution">
    <text evidence="5">The sequence shown here is derived from an EMBL/GenBank/DDBJ whole genome shotgun (WGS) entry which is preliminary data.</text>
</comment>
<dbReference type="Gene3D" id="2.60.120.10">
    <property type="entry name" value="Jelly Rolls"/>
    <property type="match status" value="1"/>
</dbReference>
<dbReference type="InterPro" id="IPR014710">
    <property type="entry name" value="RmlC-like_jellyroll"/>
</dbReference>
<dbReference type="Pfam" id="PF00027">
    <property type="entry name" value="cNMP_binding"/>
    <property type="match status" value="1"/>
</dbReference>
<evidence type="ECO:0000256" key="2">
    <source>
        <dbReference type="ARBA" id="ARBA00023125"/>
    </source>
</evidence>
<dbReference type="SUPFAM" id="SSF46785">
    <property type="entry name" value="Winged helix' DNA-binding domain"/>
    <property type="match status" value="1"/>
</dbReference>
<dbReference type="EMBL" id="BAABAJ010000001">
    <property type="protein sequence ID" value="GAA3897210.1"/>
    <property type="molecule type" value="Genomic_DNA"/>
</dbReference>
<reference evidence="6" key="1">
    <citation type="journal article" date="2019" name="Int. J. Syst. Evol. Microbiol.">
        <title>The Global Catalogue of Microorganisms (GCM) 10K type strain sequencing project: providing services to taxonomists for standard genome sequencing and annotation.</title>
        <authorList>
            <consortium name="The Broad Institute Genomics Platform"/>
            <consortium name="The Broad Institute Genome Sequencing Center for Infectious Disease"/>
            <person name="Wu L."/>
            <person name="Ma J."/>
        </authorList>
    </citation>
    <scope>NUCLEOTIDE SEQUENCE [LARGE SCALE GENOMIC DNA]</scope>
    <source>
        <strain evidence="6">JCM 16956</strain>
    </source>
</reference>
<organism evidence="5 6">
    <name type="scientific">Streptomyces gulbargensis</name>
    <dbReference type="NCBI Taxonomy" id="364901"/>
    <lineage>
        <taxon>Bacteria</taxon>
        <taxon>Bacillati</taxon>
        <taxon>Actinomycetota</taxon>
        <taxon>Actinomycetes</taxon>
        <taxon>Kitasatosporales</taxon>
        <taxon>Streptomycetaceae</taxon>
        <taxon>Streptomyces</taxon>
    </lineage>
</organism>
<evidence type="ECO:0000256" key="1">
    <source>
        <dbReference type="ARBA" id="ARBA00023015"/>
    </source>
</evidence>
<dbReference type="RefSeq" id="WP_345278162.1">
    <property type="nucleotide sequence ID" value="NZ_BAABAJ010000001.1"/>
</dbReference>
<sequence length="236" mass="26691">MQHARLGKSTLYAHLLQVVDSRKISLTLIDLERGYNLYTCGENIDDLFLILQGGIKLTTSAHSGKECILDICRRGDVLGALSLLPSVHEESATAMLDSRVLRINRREFVRVLRSDPDLFQVWSHHLAQRIRRRESTIKHLVTMKCEYRLAAILLHLSERFAGQKSQWQHIDARITHDELAAMVGTTRSRIGFFLKNFSIRGLVKRLPDGTLLVNSGTISAFIATDPNESEPVLQHA</sequence>
<dbReference type="Pfam" id="PF13545">
    <property type="entry name" value="HTH_Crp_2"/>
    <property type="match status" value="1"/>
</dbReference>
<gene>
    <name evidence="5" type="ORF">GCM10022244_04330</name>
</gene>
<dbReference type="InterPro" id="IPR050397">
    <property type="entry name" value="Env_Response_Regulators"/>
</dbReference>
<keyword evidence="1" id="KW-0805">Transcription regulation</keyword>
<dbReference type="SUPFAM" id="SSF51206">
    <property type="entry name" value="cAMP-binding domain-like"/>
    <property type="match status" value="1"/>
</dbReference>
<dbReference type="Proteomes" id="UP001501000">
    <property type="component" value="Unassembled WGS sequence"/>
</dbReference>
<protein>
    <submittedName>
        <fullName evidence="5">Crp/Fnr family transcriptional regulator</fullName>
    </submittedName>
</protein>
<keyword evidence="6" id="KW-1185">Reference proteome</keyword>
<dbReference type="PROSITE" id="PS50042">
    <property type="entry name" value="CNMP_BINDING_3"/>
    <property type="match status" value="1"/>
</dbReference>
<evidence type="ECO:0000313" key="6">
    <source>
        <dbReference type="Proteomes" id="UP001501000"/>
    </source>
</evidence>
<proteinExistence type="predicted"/>
<evidence type="ECO:0000259" key="4">
    <source>
        <dbReference type="PROSITE" id="PS50042"/>
    </source>
</evidence>
<dbReference type="InterPro" id="IPR018490">
    <property type="entry name" value="cNMP-bd_dom_sf"/>
</dbReference>
<dbReference type="InterPro" id="IPR000595">
    <property type="entry name" value="cNMP-bd_dom"/>
</dbReference>
<evidence type="ECO:0000313" key="5">
    <source>
        <dbReference type="EMBL" id="GAA3897210.1"/>
    </source>
</evidence>
<keyword evidence="2" id="KW-0238">DNA-binding</keyword>
<dbReference type="InterPro" id="IPR012318">
    <property type="entry name" value="HTH_CRP"/>
</dbReference>